<comment type="subunit">
    <text evidence="4">Component of the RNA polymerase III (Pol III) complex.</text>
</comment>
<comment type="caution">
    <text evidence="6">The sequence shown here is derived from an EMBL/GenBank/DDBJ whole genome shotgun (WGS) entry which is preliminary data.</text>
</comment>
<gene>
    <name evidence="6" type="ORF">IFM60648_01352</name>
</gene>
<keyword evidence="3 4" id="KW-0539">Nucleus</keyword>
<keyword evidence="7" id="KW-1185">Reference proteome</keyword>
<comment type="similarity">
    <text evidence="2 4">Belongs to the eukaryotic RPC7 RNA polymerase subunit family.</text>
</comment>
<feature type="region of interest" description="Disordered" evidence="5">
    <location>
        <begin position="91"/>
        <end position="111"/>
    </location>
</feature>
<evidence type="ECO:0000313" key="7">
    <source>
        <dbReference type="Proteomes" id="UP000465220"/>
    </source>
</evidence>
<feature type="region of interest" description="Disordered" evidence="5">
    <location>
        <begin position="1"/>
        <end position="34"/>
    </location>
</feature>
<proteinExistence type="inferred from homology"/>
<evidence type="ECO:0000256" key="1">
    <source>
        <dbReference type="ARBA" id="ARBA00004123"/>
    </source>
</evidence>
<feature type="compositionally biased region" description="Acidic residues" evidence="5">
    <location>
        <begin position="176"/>
        <end position="215"/>
    </location>
</feature>
<feature type="compositionally biased region" description="Basic residues" evidence="5">
    <location>
        <begin position="1"/>
        <end position="11"/>
    </location>
</feature>
<dbReference type="Proteomes" id="UP000465220">
    <property type="component" value="Unassembled WGS sequence"/>
</dbReference>
<sequence>MSRFGAKKGRKLPGAEFTWEADPGGEADTAPTPLFPRYNIPRARLLNPREQKQVDLYRALRDRFHDGPYYSVLQSTSVTARKDEATRAHFDPFHGMPTYSGKYQKQKRDRPELKGRPYVMKFFPRQLWKTIQPNFNPSVAMDGYVPQGPRIGVKRGFEDEEEEHDVEDTKRRKGADEDEDEREEREEEVDVLDPDEDQEEEIVDNDFEDDEDEMGGDYNAEQYFDAGDDEYGDDGFADGGGGGGDEDTY</sequence>
<dbReference type="PANTHER" id="PTHR15367">
    <property type="entry name" value="DNA-DIRECTED RNA POLYMERASE III"/>
    <property type="match status" value="1"/>
</dbReference>
<feature type="region of interest" description="Disordered" evidence="5">
    <location>
        <begin position="140"/>
        <end position="249"/>
    </location>
</feature>
<organism evidence="6 7">
    <name type="scientific">Aspergillus lentulus</name>
    <dbReference type="NCBI Taxonomy" id="293939"/>
    <lineage>
        <taxon>Eukaryota</taxon>
        <taxon>Fungi</taxon>
        <taxon>Dikarya</taxon>
        <taxon>Ascomycota</taxon>
        <taxon>Pezizomycotina</taxon>
        <taxon>Eurotiomycetes</taxon>
        <taxon>Eurotiomycetidae</taxon>
        <taxon>Eurotiales</taxon>
        <taxon>Aspergillaceae</taxon>
        <taxon>Aspergillus</taxon>
        <taxon>Aspergillus subgen. Fumigati</taxon>
    </lineage>
</organism>
<comment type="subcellular location">
    <subcellularLocation>
        <location evidence="1 4">Nucleus</location>
    </subcellularLocation>
</comment>
<dbReference type="Pfam" id="PF11705">
    <property type="entry name" value="RNA_pol_3_Rpc31"/>
    <property type="match status" value="1"/>
</dbReference>
<evidence type="ECO:0000313" key="6">
    <source>
        <dbReference type="EMBL" id="GFF64691.1"/>
    </source>
</evidence>
<protein>
    <recommendedName>
        <fullName evidence="4">DNA-directed RNA polymerase III subunit</fullName>
    </recommendedName>
</protein>
<accession>A0ABQ0ZXS2</accession>
<feature type="compositionally biased region" description="Acidic residues" evidence="5">
    <location>
        <begin position="226"/>
        <end position="236"/>
    </location>
</feature>
<name>A0ABQ0ZXS2_ASPLE</name>
<evidence type="ECO:0000256" key="4">
    <source>
        <dbReference type="PIRNR" id="PIRNR000777"/>
    </source>
</evidence>
<evidence type="ECO:0000256" key="2">
    <source>
        <dbReference type="ARBA" id="ARBA00008352"/>
    </source>
</evidence>
<evidence type="ECO:0000256" key="3">
    <source>
        <dbReference type="ARBA" id="ARBA00023242"/>
    </source>
</evidence>
<reference evidence="6 7" key="1">
    <citation type="submission" date="2020-01" db="EMBL/GenBank/DDBJ databases">
        <title>Draft genome sequence of Aspergillus lentulus IFM 60648.</title>
        <authorList>
            <person name="Takahashi H."/>
            <person name="Yaguchi T."/>
        </authorList>
    </citation>
    <scope>NUCLEOTIDE SEQUENCE [LARGE SCALE GENOMIC DNA]</scope>
    <source>
        <strain evidence="6 7">IFM 60648</strain>
    </source>
</reference>
<dbReference type="InterPro" id="IPR024661">
    <property type="entry name" value="RNA_pol_III_Rpc31"/>
</dbReference>
<dbReference type="PANTHER" id="PTHR15367:SF2">
    <property type="entry name" value="DNA-DIRECTED RNA POLYMERASE III SUBUNIT"/>
    <property type="match status" value="1"/>
</dbReference>
<dbReference type="PIRSF" id="PIRSF000777">
    <property type="entry name" value="RNA_polIII_C31"/>
    <property type="match status" value="1"/>
</dbReference>
<comment type="function">
    <text evidence="4">DNA-dependent RNA polymerase catalyzes the transcription of DNA into RNA using the four ribonucleoside triphosphates as substrates. Specific peripheric component of RNA polymerase III which synthesizes small RNAs, such as 5S rRNA and tRNAs.</text>
</comment>
<evidence type="ECO:0000256" key="5">
    <source>
        <dbReference type="SAM" id="MobiDB-lite"/>
    </source>
</evidence>
<dbReference type="EMBL" id="BLKI01000005">
    <property type="protein sequence ID" value="GFF64691.1"/>
    <property type="molecule type" value="Genomic_DNA"/>
</dbReference>